<evidence type="ECO:0000256" key="2">
    <source>
        <dbReference type="ARBA" id="ARBA00005402"/>
    </source>
</evidence>
<keyword evidence="6" id="KW-0752">Steroid biosynthesis</keyword>
<feature type="transmembrane region" description="Helical" evidence="19">
    <location>
        <begin position="64"/>
        <end position="83"/>
    </location>
</feature>
<evidence type="ECO:0000256" key="10">
    <source>
        <dbReference type="ARBA" id="ARBA00023098"/>
    </source>
</evidence>
<dbReference type="PANTHER" id="PTHR21257">
    <property type="entry name" value="DELTA(14)-STEROL REDUCTASE"/>
    <property type="match status" value="1"/>
</dbReference>
<organism evidence="20">
    <name type="scientific">Tetraselmis chuii</name>
    <dbReference type="NCBI Taxonomy" id="63592"/>
    <lineage>
        <taxon>Eukaryota</taxon>
        <taxon>Viridiplantae</taxon>
        <taxon>Chlorophyta</taxon>
        <taxon>core chlorophytes</taxon>
        <taxon>Chlorodendrophyceae</taxon>
        <taxon>Chlorodendrales</taxon>
        <taxon>Chlorodendraceae</taxon>
        <taxon>Tetraselmis</taxon>
    </lineage>
</organism>
<proteinExistence type="inferred from homology"/>
<comment type="catalytic activity">
    <reaction evidence="14">
        <text>4,4-dimethyl-5alpha-cholesta-8,24-dien-3beta-ol + NADP(+) = 4,4-dimethyl-5alpha-cholesta-8,14,24-trien-3beta-ol + NADPH + H(+)</text>
        <dbReference type="Rhea" id="RHEA:18561"/>
        <dbReference type="ChEBI" id="CHEBI:15378"/>
        <dbReference type="ChEBI" id="CHEBI:17813"/>
        <dbReference type="ChEBI" id="CHEBI:18364"/>
        <dbReference type="ChEBI" id="CHEBI:57783"/>
        <dbReference type="ChEBI" id="CHEBI:58349"/>
        <dbReference type="EC" id="1.3.1.70"/>
    </reaction>
    <physiologicalReaction direction="right-to-left" evidence="14">
        <dbReference type="Rhea" id="RHEA:18563"/>
    </physiologicalReaction>
</comment>
<evidence type="ECO:0000256" key="5">
    <source>
        <dbReference type="ARBA" id="ARBA00022857"/>
    </source>
</evidence>
<evidence type="ECO:0000256" key="8">
    <source>
        <dbReference type="ARBA" id="ARBA00023002"/>
    </source>
</evidence>
<dbReference type="InterPro" id="IPR001171">
    <property type="entry name" value="ERG24_DHCR-like"/>
</dbReference>
<evidence type="ECO:0000256" key="13">
    <source>
        <dbReference type="ARBA" id="ARBA00023221"/>
    </source>
</evidence>
<keyword evidence="8" id="KW-0560">Oxidoreductase</keyword>
<dbReference type="EMBL" id="HBGG01029627">
    <property type="protein sequence ID" value="CAD9213134.1"/>
    <property type="molecule type" value="Transcribed_RNA"/>
</dbReference>
<evidence type="ECO:0000256" key="1">
    <source>
        <dbReference type="ARBA" id="ARBA00004141"/>
    </source>
</evidence>
<feature type="transmembrane region" description="Helical" evidence="19">
    <location>
        <begin position="289"/>
        <end position="308"/>
    </location>
</feature>
<keyword evidence="10" id="KW-0443">Lipid metabolism</keyword>
<feature type="transmembrane region" description="Helical" evidence="19">
    <location>
        <begin position="103"/>
        <end position="123"/>
    </location>
</feature>
<feature type="transmembrane region" description="Helical" evidence="19">
    <location>
        <begin position="135"/>
        <end position="155"/>
    </location>
</feature>
<evidence type="ECO:0000256" key="7">
    <source>
        <dbReference type="ARBA" id="ARBA00022989"/>
    </source>
</evidence>
<feature type="transmembrane region" description="Helical" evidence="19">
    <location>
        <begin position="222"/>
        <end position="239"/>
    </location>
</feature>
<keyword evidence="4 19" id="KW-0812">Transmembrane</keyword>
<dbReference type="Pfam" id="PF01222">
    <property type="entry name" value="ERG4_ERG24"/>
    <property type="match status" value="1"/>
</dbReference>
<dbReference type="FunFam" id="1.20.120.1630:FF:000009">
    <property type="entry name" value="C-14 sterol reductase"/>
    <property type="match status" value="1"/>
</dbReference>
<reference evidence="20" key="1">
    <citation type="submission" date="2021-01" db="EMBL/GenBank/DDBJ databases">
        <authorList>
            <person name="Corre E."/>
            <person name="Pelletier E."/>
            <person name="Niang G."/>
            <person name="Scheremetjew M."/>
            <person name="Finn R."/>
            <person name="Kale V."/>
            <person name="Holt S."/>
            <person name="Cochrane G."/>
            <person name="Meng A."/>
            <person name="Brown T."/>
            <person name="Cohen L."/>
        </authorList>
    </citation>
    <scope>NUCLEOTIDE SEQUENCE</scope>
    <source>
        <strain evidence="20">PLY429</strain>
    </source>
</reference>
<sequence>MGGGAPGQEFEFLGPWLGPVGIVFGLPAVCYALVLFCGADGCLELAPLNVPTPSLAWKTIYSHEGLAVFMCWIAYVVLMHVLLPGKTVEGVNLGNDKRLKYKMNGFTVLIVTLAAVGYFGFYAKAVDLAWTHTHFLPLLTGSVIFSFALSFYLYLTSHISGRLLSAGGNTSVGFYNFFIGRELNPRIGSFDLKEFFELYPGLIGWVVLDLGMAASQLSQIGYITNSMALVCMFHLIYVIDALWFEPAILTTMDITTDGFGFMLAFGDITWVPFTYCLQARYLADNPRDLSNVEMAVIVALKLMGYIIFRGANGQKNQFRKDATHPSVAHLKTMPTERGTKLIISGWWGVVRHINYTGDWLMGLAWCLPCGYQHIIPYFYAIYFGTLLVHREMRDEHACQLKYGKDWAKYCSIVKYRLIPFIY</sequence>
<dbReference type="GO" id="GO:0016126">
    <property type="term" value="P:sterol biosynthetic process"/>
    <property type="evidence" value="ECO:0007669"/>
    <property type="project" value="UniProtKB-KW"/>
</dbReference>
<evidence type="ECO:0000256" key="14">
    <source>
        <dbReference type="ARBA" id="ARBA00052254"/>
    </source>
</evidence>
<comment type="similarity">
    <text evidence="2">Belongs to the ERG4/ERG24 family.</text>
</comment>
<evidence type="ECO:0000256" key="12">
    <source>
        <dbReference type="ARBA" id="ARBA00023166"/>
    </source>
</evidence>
<evidence type="ECO:0000256" key="18">
    <source>
        <dbReference type="ARBA" id="ARBA00083315"/>
    </source>
</evidence>
<keyword evidence="13" id="KW-0753">Steroid metabolism</keyword>
<comment type="pathway">
    <text evidence="15">Steroid biosynthesis; zymosterol biosynthesis; zymosterol from lanosterol: step 2/6.</text>
</comment>
<evidence type="ECO:0000256" key="3">
    <source>
        <dbReference type="ARBA" id="ARBA00022516"/>
    </source>
</evidence>
<keyword evidence="9" id="KW-0756">Sterol biosynthesis</keyword>
<evidence type="ECO:0000313" key="20">
    <source>
        <dbReference type="EMBL" id="CAD9213134.1"/>
    </source>
</evidence>
<accession>A0A7S1SZG6</accession>
<evidence type="ECO:0000256" key="11">
    <source>
        <dbReference type="ARBA" id="ARBA00023136"/>
    </source>
</evidence>
<keyword evidence="11 19" id="KW-0472">Membrane</keyword>
<keyword evidence="3" id="KW-0444">Lipid biosynthesis</keyword>
<dbReference type="GO" id="GO:0050613">
    <property type="term" value="F:Delta14-sterol reductase activity"/>
    <property type="evidence" value="ECO:0007669"/>
    <property type="project" value="UniProtKB-EC"/>
</dbReference>
<evidence type="ECO:0000256" key="9">
    <source>
        <dbReference type="ARBA" id="ARBA00023011"/>
    </source>
</evidence>
<name>A0A7S1SZG6_9CHLO</name>
<dbReference type="PANTHER" id="PTHR21257:SF52">
    <property type="entry name" value="DELTA(14)-STEROL REDUCTASE TM7SF2"/>
    <property type="match status" value="1"/>
</dbReference>
<dbReference type="GO" id="GO:0005789">
    <property type="term" value="C:endoplasmic reticulum membrane"/>
    <property type="evidence" value="ECO:0007669"/>
    <property type="project" value="TreeGrafter"/>
</dbReference>
<keyword evidence="7 19" id="KW-1133">Transmembrane helix</keyword>
<keyword evidence="12" id="KW-1207">Sterol metabolism</keyword>
<comment type="subcellular location">
    <subcellularLocation>
        <location evidence="1">Membrane</location>
        <topology evidence="1">Multi-pass membrane protein</topology>
    </subcellularLocation>
</comment>
<dbReference type="GO" id="GO:0016129">
    <property type="term" value="P:phytosteroid biosynthetic process"/>
    <property type="evidence" value="ECO:0007669"/>
    <property type="project" value="UniProtKB-ARBA"/>
</dbReference>
<gene>
    <name evidence="20" type="ORF">TCHU04912_LOCUS15373</name>
</gene>
<dbReference type="Gene3D" id="1.20.120.1630">
    <property type="match status" value="1"/>
</dbReference>
<evidence type="ECO:0000256" key="17">
    <source>
        <dbReference type="ARBA" id="ARBA00077841"/>
    </source>
</evidence>
<evidence type="ECO:0000256" key="15">
    <source>
        <dbReference type="ARBA" id="ARBA00060638"/>
    </source>
</evidence>
<evidence type="ECO:0000256" key="6">
    <source>
        <dbReference type="ARBA" id="ARBA00022955"/>
    </source>
</evidence>
<feature type="transmembrane region" description="Helical" evidence="19">
    <location>
        <begin position="259"/>
        <end position="277"/>
    </location>
</feature>
<evidence type="ECO:0000256" key="19">
    <source>
        <dbReference type="SAM" id="Phobius"/>
    </source>
</evidence>
<evidence type="ECO:0000256" key="16">
    <source>
        <dbReference type="ARBA" id="ARBA00074394"/>
    </source>
</evidence>
<keyword evidence="5" id="KW-0521">NADP</keyword>
<evidence type="ECO:0000256" key="4">
    <source>
        <dbReference type="ARBA" id="ARBA00022692"/>
    </source>
</evidence>
<dbReference type="GO" id="GO:0046165">
    <property type="term" value="P:alcohol biosynthetic process"/>
    <property type="evidence" value="ECO:0007669"/>
    <property type="project" value="UniProtKB-ARBA"/>
</dbReference>
<dbReference type="InterPro" id="IPR018083">
    <property type="entry name" value="Sterol_reductase_CS"/>
</dbReference>
<dbReference type="PROSITE" id="PS01018">
    <property type="entry name" value="STEROL_REDUCT_2"/>
    <property type="match status" value="1"/>
</dbReference>
<protein>
    <recommendedName>
        <fullName evidence="16">Delta(14)-sterol reductase ERG24</fullName>
    </recommendedName>
    <alternativeName>
        <fullName evidence="18">C-14 sterol reductase ERG24</fullName>
    </alternativeName>
    <alternativeName>
        <fullName evidence="17">Sterol C14-reductase ERG24</fullName>
    </alternativeName>
</protein>
<dbReference type="AlphaFoldDB" id="A0A7S1SZG6"/>
<feature type="transmembrane region" description="Helical" evidence="19">
    <location>
        <begin position="20"/>
        <end position="43"/>
    </location>
</feature>
<dbReference type="GO" id="GO:1902652">
    <property type="term" value="P:secondary alcohol metabolic process"/>
    <property type="evidence" value="ECO:0007669"/>
    <property type="project" value="UniProtKB-ARBA"/>
</dbReference>